<dbReference type="AlphaFoldDB" id="A0A2S4PUH3"/>
<evidence type="ECO:0000313" key="2">
    <source>
        <dbReference type="EMBL" id="POS85682.1"/>
    </source>
</evidence>
<name>A0A2S4PUH3_9PEZI</name>
<gene>
    <name evidence="2" type="ORF">EPUL_004131</name>
</gene>
<organism evidence="2 3">
    <name type="scientific">Erysiphe pulchra</name>
    <dbReference type="NCBI Taxonomy" id="225359"/>
    <lineage>
        <taxon>Eukaryota</taxon>
        <taxon>Fungi</taxon>
        <taxon>Dikarya</taxon>
        <taxon>Ascomycota</taxon>
        <taxon>Pezizomycotina</taxon>
        <taxon>Leotiomycetes</taxon>
        <taxon>Erysiphales</taxon>
        <taxon>Erysiphaceae</taxon>
        <taxon>Erysiphe</taxon>
    </lineage>
</organism>
<keyword evidence="3" id="KW-1185">Reference proteome</keyword>
<reference evidence="2 3" key="1">
    <citation type="submission" date="2017-10" db="EMBL/GenBank/DDBJ databases">
        <title>Development of genomic resources for the powdery mildew, Erysiphe pulchra.</title>
        <authorList>
            <person name="Wadl P.A."/>
            <person name="Mack B.M."/>
            <person name="Moore G."/>
            <person name="Beltz S.B."/>
        </authorList>
    </citation>
    <scope>NUCLEOTIDE SEQUENCE [LARGE SCALE GENOMIC DNA]</scope>
    <source>
        <strain evidence="2">Cflorida</strain>
    </source>
</reference>
<feature type="compositionally biased region" description="Polar residues" evidence="1">
    <location>
        <begin position="33"/>
        <end position="44"/>
    </location>
</feature>
<evidence type="ECO:0000313" key="3">
    <source>
        <dbReference type="Proteomes" id="UP000237438"/>
    </source>
</evidence>
<sequence>MEFEDQELPTQTIESINYEEDLPSLEELDIQKKNQSYPDSNKTTQGDRSKTPLMEKIKGLLDLTSSYLQDLEKDHPGVGADFMAILAEGASRAMGNQPRGQSKEDRCVIIRLDQNHEAPKCNPFQLRQTIKKLVPDKGLISDAAAIMQYKNEIETRFGKATVERQETWTTLRLRWPMDGSLLEELGSIRDHVPIQHIGWTHRSLDDEVNGFVRICAPENRASKFPSRLRVFGEAVSVQRIRTKQSPITCDKFYGFHSTRTCARSLKCKLCGVDAHEGPCQKAPRCLNYRGPHASTEKCCPARPRRSNGVFIRPTGLQLKNIRAAGGRKYAKAQNTADELNMNLTSTASTENESPSS</sequence>
<comment type="caution">
    <text evidence="2">The sequence shown here is derived from an EMBL/GenBank/DDBJ whole genome shotgun (WGS) entry which is preliminary data.</text>
</comment>
<dbReference type="EMBL" id="PEDP01000531">
    <property type="protein sequence ID" value="POS85682.1"/>
    <property type="molecule type" value="Genomic_DNA"/>
</dbReference>
<feature type="region of interest" description="Disordered" evidence="1">
    <location>
        <begin position="1"/>
        <end position="52"/>
    </location>
</feature>
<protein>
    <submittedName>
        <fullName evidence="2">Uncharacterized protein</fullName>
    </submittedName>
</protein>
<feature type="compositionally biased region" description="Acidic residues" evidence="1">
    <location>
        <begin position="17"/>
        <end position="28"/>
    </location>
</feature>
<accession>A0A2S4PUH3</accession>
<evidence type="ECO:0000256" key="1">
    <source>
        <dbReference type="SAM" id="MobiDB-lite"/>
    </source>
</evidence>
<dbReference type="Proteomes" id="UP000237438">
    <property type="component" value="Unassembled WGS sequence"/>
</dbReference>
<proteinExistence type="predicted"/>